<sequence length="253" mass="28667">MELKRFIGGCVPPFLIAFVFDVLGLILLFVGIFANVRIGDRFYGDFLIYSGSLIIFSSLAFWLMWYVGNVQVSEDDEVGLKKSSSIVQLARKLSERLSQTLKGESRVKCVEGDEDGSQVEAHKASRVTWGRSTAYHNKGYDDCLDSPSMEKTMDIEPEEKTEIPSATTNLSHPAPTMEQRKNTIVFLTLAVVFDIVGLILFFLGIFAPFSFWDFFVLSGPLLIFFSLVFWIFWYMGNLVVPEEELNLTKHDIL</sequence>
<evidence type="ECO:0000256" key="1">
    <source>
        <dbReference type="SAM" id="Phobius"/>
    </source>
</evidence>
<dbReference type="Proteomes" id="UP000327493">
    <property type="component" value="Chromosome 15"/>
</dbReference>
<dbReference type="AlphaFoldDB" id="A0A5J5CT40"/>
<proteinExistence type="predicted"/>
<keyword evidence="3" id="KW-1185">Reference proteome</keyword>
<keyword evidence="1" id="KW-0812">Transmembrane</keyword>
<evidence type="ECO:0000313" key="3">
    <source>
        <dbReference type="Proteomes" id="UP000327493"/>
    </source>
</evidence>
<dbReference type="PANTHER" id="PTHR28613">
    <property type="entry name" value="SI:CH211-232M10.4-RELATED"/>
    <property type="match status" value="1"/>
</dbReference>
<name>A0A5J5CT40_9PERO</name>
<feature type="transmembrane region" description="Helical" evidence="1">
    <location>
        <begin position="184"/>
        <end position="207"/>
    </location>
</feature>
<organism evidence="2 3">
    <name type="scientific">Etheostoma spectabile</name>
    <name type="common">orangethroat darter</name>
    <dbReference type="NCBI Taxonomy" id="54343"/>
    <lineage>
        <taxon>Eukaryota</taxon>
        <taxon>Metazoa</taxon>
        <taxon>Chordata</taxon>
        <taxon>Craniata</taxon>
        <taxon>Vertebrata</taxon>
        <taxon>Euteleostomi</taxon>
        <taxon>Actinopterygii</taxon>
        <taxon>Neopterygii</taxon>
        <taxon>Teleostei</taxon>
        <taxon>Neoteleostei</taxon>
        <taxon>Acanthomorphata</taxon>
        <taxon>Eupercaria</taxon>
        <taxon>Perciformes</taxon>
        <taxon>Percoidei</taxon>
        <taxon>Percidae</taxon>
        <taxon>Etheostomatinae</taxon>
        <taxon>Etheostoma</taxon>
    </lineage>
</organism>
<dbReference type="EMBL" id="VOFY01000015">
    <property type="protein sequence ID" value="KAA8585522.1"/>
    <property type="molecule type" value="Genomic_DNA"/>
</dbReference>
<dbReference type="PANTHER" id="PTHR28613:SF7">
    <property type="entry name" value="TRANSMEMBRANE PROTEIN 238"/>
    <property type="match status" value="1"/>
</dbReference>
<feature type="transmembrane region" description="Helical" evidence="1">
    <location>
        <begin position="214"/>
        <end position="235"/>
    </location>
</feature>
<feature type="transmembrane region" description="Helical" evidence="1">
    <location>
        <begin position="6"/>
        <end position="34"/>
    </location>
</feature>
<accession>A0A5J5CT40</accession>
<dbReference type="Pfam" id="PF15125">
    <property type="entry name" value="TMEM238"/>
    <property type="match status" value="2"/>
</dbReference>
<evidence type="ECO:0008006" key="4">
    <source>
        <dbReference type="Google" id="ProtNLM"/>
    </source>
</evidence>
<reference evidence="2 3" key="1">
    <citation type="submission" date="2019-08" db="EMBL/GenBank/DDBJ databases">
        <title>A chromosome-level genome assembly, high-density linkage maps, and genome scans reveal the genomic architecture of hybrid incompatibilities underlying speciation via character displacement in darters (Percidae: Etheostominae).</title>
        <authorList>
            <person name="Moran R.L."/>
            <person name="Catchen J.M."/>
            <person name="Fuller R.C."/>
        </authorList>
    </citation>
    <scope>NUCLEOTIDE SEQUENCE [LARGE SCALE GENOMIC DNA]</scope>
    <source>
        <strain evidence="2">EspeVRDwgs_2016</strain>
        <tissue evidence="2">Muscle</tissue>
    </source>
</reference>
<gene>
    <name evidence="2" type="ORF">FQN60_004216</name>
</gene>
<dbReference type="InterPro" id="IPR029365">
    <property type="entry name" value="TMEM238"/>
</dbReference>
<keyword evidence="1" id="KW-0472">Membrane</keyword>
<protein>
    <recommendedName>
        <fullName evidence="4">Transmembrane protein 238</fullName>
    </recommendedName>
</protein>
<feature type="transmembrane region" description="Helical" evidence="1">
    <location>
        <begin position="46"/>
        <end position="67"/>
    </location>
</feature>
<evidence type="ECO:0000313" key="2">
    <source>
        <dbReference type="EMBL" id="KAA8585522.1"/>
    </source>
</evidence>
<keyword evidence="1" id="KW-1133">Transmembrane helix</keyword>
<comment type="caution">
    <text evidence="2">The sequence shown here is derived from an EMBL/GenBank/DDBJ whole genome shotgun (WGS) entry which is preliminary data.</text>
</comment>